<gene>
    <name evidence="2" type="ORF">SKAU_G00412410</name>
</gene>
<feature type="compositionally biased region" description="Basic and acidic residues" evidence="1">
    <location>
        <begin position="82"/>
        <end position="110"/>
    </location>
</feature>
<organism evidence="2 3">
    <name type="scientific">Synaphobranchus kaupii</name>
    <name type="common">Kaup's arrowtooth eel</name>
    <dbReference type="NCBI Taxonomy" id="118154"/>
    <lineage>
        <taxon>Eukaryota</taxon>
        <taxon>Metazoa</taxon>
        <taxon>Chordata</taxon>
        <taxon>Craniata</taxon>
        <taxon>Vertebrata</taxon>
        <taxon>Euteleostomi</taxon>
        <taxon>Actinopterygii</taxon>
        <taxon>Neopterygii</taxon>
        <taxon>Teleostei</taxon>
        <taxon>Anguilliformes</taxon>
        <taxon>Synaphobranchidae</taxon>
        <taxon>Synaphobranchus</taxon>
    </lineage>
</organism>
<dbReference type="EMBL" id="JAINUF010000022">
    <property type="protein sequence ID" value="KAJ8333922.1"/>
    <property type="molecule type" value="Genomic_DNA"/>
</dbReference>
<keyword evidence="3" id="KW-1185">Reference proteome</keyword>
<feature type="region of interest" description="Disordered" evidence="1">
    <location>
        <begin position="28"/>
        <end position="232"/>
    </location>
</feature>
<evidence type="ECO:0000313" key="2">
    <source>
        <dbReference type="EMBL" id="KAJ8333922.1"/>
    </source>
</evidence>
<proteinExistence type="predicted"/>
<name>A0A9Q1E839_SYNKA</name>
<dbReference type="Proteomes" id="UP001152622">
    <property type="component" value="Chromosome 22"/>
</dbReference>
<dbReference type="OrthoDB" id="8954191at2759"/>
<feature type="compositionally biased region" description="Basic and acidic residues" evidence="1">
    <location>
        <begin position="120"/>
        <end position="131"/>
    </location>
</feature>
<feature type="compositionally biased region" description="Basic and acidic residues" evidence="1">
    <location>
        <begin position="217"/>
        <end position="226"/>
    </location>
</feature>
<reference evidence="2" key="1">
    <citation type="journal article" date="2023" name="Science">
        <title>Genome structures resolve the early diversification of teleost fishes.</title>
        <authorList>
            <person name="Parey E."/>
            <person name="Louis A."/>
            <person name="Montfort J."/>
            <person name="Bouchez O."/>
            <person name="Roques C."/>
            <person name="Iampietro C."/>
            <person name="Lluch J."/>
            <person name="Castinel A."/>
            <person name="Donnadieu C."/>
            <person name="Desvignes T."/>
            <person name="Floi Bucao C."/>
            <person name="Jouanno E."/>
            <person name="Wen M."/>
            <person name="Mejri S."/>
            <person name="Dirks R."/>
            <person name="Jansen H."/>
            <person name="Henkel C."/>
            <person name="Chen W.J."/>
            <person name="Zahm M."/>
            <person name="Cabau C."/>
            <person name="Klopp C."/>
            <person name="Thompson A.W."/>
            <person name="Robinson-Rechavi M."/>
            <person name="Braasch I."/>
            <person name="Lecointre G."/>
            <person name="Bobe J."/>
            <person name="Postlethwait J.H."/>
            <person name="Berthelot C."/>
            <person name="Roest Crollius H."/>
            <person name="Guiguen Y."/>
        </authorList>
    </citation>
    <scope>NUCLEOTIDE SEQUENCE</scope>
    <source>
        <strain evidence="2">WJC10195</strain>
    </source>
</reference>
<protein>
    <submittedName>
        <fullName evidence="2">Uncharacterized protein</fullName>
    </submittedName>
</protein>
<evidence type="ECO:0000256" key="1">
    <source>
        <dbReference type="SAM" id="MobiDB-lite"/>
    </source>
</evidence>
<sequence length="398" mass="45219">MFTESERNYSATNSTRMESCLIRARAQELLSSEPARSRNPARDGRRIGLLPSSRQPRREHEVRFAASPSPNGRNSAPHRRRDSGDHDSASPPRRNTDKSHDDPSMREIRRMAQLAWETVVRSHDEKDEDQRVLTLQSPAKAPLELEGSEIPITRAPDSRAQQNYSSHCDSATRGWKDRQNKPKGGGDYQQKGSNHEKQGYSQESEYTDRRRGPKQRNNHDRGDKSQSRAPLQLESELTSIKYTLAALTKDMAALVKAPAKDAPFTVHTLQPPDHRWYPGADILVRLGVQVDTINQLLWSQADIARRPLTEKCTASVTIKDDVGETRVERVGARWLVNTPKQEITMSYDRHDTATRMKLPNQTVFVRVPQGTTVHIEDIVLHHLDSQTYETEIKIVDAF</sequence>
<dbReference type="AlphaFoldDB" id="A0A9Q1E839"/>
<comment type="caution">
    <text evidence="2">The sequence shown here is derived from an EMBL/GenBank/DDBJ whole genome shotgun (WGS) entry which is preliminary data.</text>
</comment>
<feature type="compositionally biased region" description="Polar residues" evidence="1">
    <location>
        <begin position="159"/>
        <end position="169"/>
    </location>
</feature>
<accession>A0A9Q1E839</accession>
<evidence type="ECO:0000313" key="3">
    <source>
        <dbReference type="Proteomes" id="UP001152622"/>
    </source>
</evidence>